<keyword evidence="10 11" id="KW-0131">Cell cycle</keyword>
<evidence type="ECO:0000256" key="5">
    <source>
        <dbReference type="ARBA" id="ARBA00022618"/>
    </source>
</evidence>
<reference evidence="14 15" key="1">
    <citation type="journal article" date="2015" name="Genome Announc.">
        <title>Expanding the biotechnology potential of lactobacilli through comparative genomics of 213 strains and associated genera.</title>
        <authorList>
            <person name="Sun Z."/>
            <person name="Harris H.M."/>
            <person name="McCann A."/>
            <person name="Guo C."/>
            <person name="Argimon S."/>
            <person name="Zhang W."/>
            <person name="Yang X."/>
            <person name="Jeffery I.B."/>
            <person name="Cooney J.C."/>
            <person name="Kagawa T.F."/>
            <person name="Liu W."/>
            <person name="Song Y."/>
            <person name="Salvetti E."/>
            <person name="Wrobel A."/>
            <person name="Rasinkangas P."/>
            <person name="Parkhill J."/>
            <person name="Rea M.C."/>
            <person name="O'Sullivan O."/>
            <person name="Ritari J."/>
            <person name="Douillard F.P."/>
            <person name="Paul Ross R."/>
            <person name="Yang R."/>
            <person name="Briner A.E."/>
            <person name="Felis G.E."/>
            <person name="de Vos W.M."/>
            <person name="Barrangou R."/>
            <person name="Klaenhammer T.R."/>
            <person name="Caufield P.W."/>
            <person name="Cui Y."/>
            <person name="Zhang H."/>
            <person name="O'Toole P.W."/>
        </authorList>
    </citation>
    <scope>NUCLEOTIDE SEQUENCE [LARGE SCALE GENOMIC DNA]</scope>
    <source>
        <strain evidence="14 15">DSM 13343</strain>
    </source>
</reference>
<evidence type="ECO:0000256" key="2">
    <source>
        <dbReference type="ARBA" id="ARBA00010450"/>
    </source>
</evidence>
<dbReference type="GO" id="GO:0051301">
    <property type="term" value="P:cell division"/>
    <property type="evidence" value="ECO:0007669"/>
    <property type="project" value="UniProtKB-KW"/>
</dbReference>
<dbReference type="InterPro" id="IPR050090">
    <property type="entry name" value="Tyrosine_recombinase_XerCD"/>
</dbReference>
<evidence type="ECO:0000259" key="12">
    <source>
        <dbReference type="PROSITE" id="PS51898"/>
    </source>
</evidence>
<dbReference type="InterPro" id="IPR013762">
    <property type="entry name" value="Integrase-like_cat_sf"/>
</dbReference>
<dbReference type="NCBIfam" id="NF040815">
    <property type="entry name" value="recomb_XerA_Arch"/>
    <property type="match status" value="1"/>
</dbReference>
<name>A0A0R1QGJ3_9LACO</name>
<feature type="domain" description="Tyr recombinase" evidence="12">
    <location>
        <begin position="104"/>
        <end position="287"/>
    </location>
</feature>
<feature type="active site" evidence="11">
    <location>
        <position position="265"/>
    </location>
</feature>
<dbReference type="HAMAP" id="MF_01807">
    <property type="entry name" value="Recomb_XerD"/>
    <property type="match status" value="1"/>
</dbReference>
<evidence type="ECO:0000256" key="11">
    <source>
        <dbReference type="HAMAP-Rule" id="MF_01807"/>
    </source>
</evidence>
<dbReference type="AlphaFoldDB" id="A0A0R1QGJ3"/>
<dbReference type="InterPro" id="IPR004107">
    <property type="entry name" value="Integrase_SAM-like_N"/>
</dbReference>
<dbReference type="GO" id="GO:0007059">
    <property type="term" value="P:chromosome segregation"/>
    <property type="evidence" value="ECO:0007669"/>
    <property type="project" value="UniProtKB-UniRule"/>
</dbReference>
<comment type="subunit">
    <text evidence="11">Forms a cyclic heterotetrameric complex composed of two molecules of XerC and two molecules of XerD.</text>
</comment>
<keyword evidence="15" id="KW-1185">Reference proteome</keyword>
<keyword evidence="7 11" id="KW-0229">DNA integration</keyword>
<evidence type="ECO:0000256" key="6">
    <source>
        <dbReference type="ARBA" id="ARBA00022829"/>
    </source>
</evidence>
<dbReference type="Pfam" id="PF02899">
    <property type="entry name" value="Phage_int_SAM_1"/>
    <property type="match status" value="1"/>
</dbReference>
<organism evidence="14 15">
    <name type="scientific">Lacticaseibacillus manihotivorans DSM 13343 = JCM 12514</name>
    <dbReference type="NCBI Taxonomy" id="1423769"/>
    <lineage>
        <taxon>Bacteria</taxon>
        <taxon>Bacillati</taxon>
        <taxon>Bacillota</taxon>
        <taxon>Bacilli</taxon>
        <taxon>Lactobacillales</taxon>
        <taxon>Lactobacillaceae</taxon>
        <taxon>Lacticaseibacillus</taxon>
    </lineage>
</organism>
<evidence type="ECO:0000256" key="9">
    <source>
        <dbReference type="ARBA" id="ARBA00023172"/>
    </source>
</evidence>
<dbReference type="NCBIfam" id="TIGR02225">
    <property type="entry name" value="recomb_XerD"/>
    <property type="match status" value="1"/>
</dbReference>
<evidence type="ECO:0000256" key="4">
    <source>
        <dbReference type="ARBA" id="ARBA00022490"/>
    </source>
</evidence>
<dbReference type="PROSITE" id="PS51898">
    <property type="entry name" value="TYR_RECOMBINASE"/>
    <property type="match status" value="1"/>
</dbReference>
<proteinExistence type="inferred from homology"/>
<feature type="active site" evidence="11">
    <location>
        <position position="144"/>
    </location>
</feature>
<dbReference type="HAMAP" id="MF_01808">
    <property type="entry name" value="Recomb_XerC_XerD"/>
    <property type="match status" value="1"/>
</dbReference>
<keyword evidence="8 11" id="KW-0238">DNA-binding</keyword>
<evidence type="ECO:0000256" key="1">
    <source>
        <dbReference type="ARBA" id="ARBA00004496"/>
    </source>
</evidence>
<dbReference type="GO" id="GO:0009037">
    <property type="term" value="F:tyrosine-based site-specific recombinase activity"/>
    <property type="evidence" value="ECO:0007669"/>
    <property type="project" value="UniProtKB-UniRule"/>
</dbReference>
<evidence type="ECO:0000313" key="15">
    <source>
        <dbReference type="Proteomes" id="UP000051790"/>
    </source>
</evidence>
<dbReference type="InterPro" id="IPR011932">
    <property type="entry name" value="Recomb_XerD"/>
</dbReference>
<feature type="active site" evidence="11">
    <location>
        <position position="239"/>
    </location>
</feature>
<comment type="similarity">
    <text evidence="2 11">Belongs to the 'phage' integrase family. XerD subfamily.</text>
</comment>
<dbReference type="OrthoDB" id="9801717at2"/>
<dbReference type="Gene3D" id="1.10.150.130">
    <property type="match status" value="1"/>
</dbReference>
<sequence>MEQLIADFVHYLDVERGLAKTTQTSYQQDLREFAAWLESQQLAEFPVELAVVQEFLRVQTTNKAASSMSRMISAMRKFYRYLLRESVIDQDPMTLVASPKPAQHLPATLSGNEIDRLMAAPNVTKPLGLRDRAIFELMYATGLRVSEVVNLRLEQLHLTLNLLQVTGKGDKERIVPISPQAVEWVQEYLNTARPRMIKQDQPAVVFVNFHGHQLTRQGIWKNLKAYIDALGIEKNVTPHTLRHSFATNLLANGADLRVVQELLGHSDISTTQIYTHLDNSHLVAVYHKAHPRG</sequence>
<dbReference type="EMBL" id="AZEU01000174">
    <property type="protein sequence ID" value="KRL43974.1"/>
    <property type="molecule type" value="Genomic_DNA"/>
</dbReference>
<dbReference type="Gene3D" id="1.10.443.10">
    <property type="entry name" value="Intergrase catalytic core"/>
    <property type="match status" value="1"/>
</dbReference>
<dbReference type="NCBIfam" id="NF001399">
    <property type="entry name" value="PRK00283.1"/>
    <property type="match status" value="1"/>
</dbReference>
<gene>
    <name evidence="11" type="primary">xerD</name>
    <name evidence="14" type="ORF">FD01_GL001428</name>
</gene>
<dbReference type="InterPro" id="IPR002104">
    <property type="entry name" value="Integrase_catalytic"/>
</dbReference>
<feature type="active site" evidence="11">
    <location>
        <position position="242"/>
    </location>
</feature>
<dbReference type="PROSITE" id="PS51900">
    <property type="entry name" value="CB"/>
    <property type="match status" value="1"/>
</dbReference>
<comment type="function">
    <text evidence="11">Site-specific tyrosine recombinase, which acts by catalyzing the cutting and rejoining of the recombining DNA molecules. The XerC-XerD complex is essential to convert dimers of the bacterial chromosome into monomers to permit their segregation at cell division. It also contributes to the segregational stability of plasmids.</text>
</comment>
<feature type="active site" description="O-(3'-phospho-DNA)-tyrosine intermediate" evidence="11">
    <location>
        <position position="274"/>
    </location>
</feature>
<keyword evidence="5 11" id="KW-0132">Cell division</keyword>
<dbReference type="RefSeq" id="WP_056964009.1">
    <property type="nucleotide sequence ID" value="NZ_AZEU01000174.1"/>
</dbReference>
<keyword evidence="6 11" id="KW-0159">Chromosome partition</keyword>
<accession>A0A0R1QGJ3</accession>
<dbReference type="CDD" id="cd00798">
    <property type="entry name" value="INT_XerDC_C"/>
    <property type="match status" value="1"/>
</dbReference>
<evidence type="ECO:0000259" key="13">
    <source>
        <dbReference type="PROSITE" id="PS51900"/>
    </source>
</evidence>
<keyword evidence="4 11" id="KW-0963">Cytoplasm</keyword>
<evidence type="ECO:0000256" key="8">
    <source>
        <dbReference type="ARBA" id="ARBA00023125"/>
    </source>
</evidence>
<feature type="active site" evidence="11">
    <location>
        <position position="168"/>
    </location>
</feature>
<evidence type="ECO:0000256" key="3">
    <source>
        <dbReference type="ARBA" id="ARBA00015810"/>
    </source>
</evidence>
<dbReference type="InterPro" id="IPR023009">
    <property type="entry name" value="Tyrosine_recombinase_XerC/XerD"/>
</dbReference>
<keyword evidence="9 11" id="KW-0233">DNA recombination</keyword>
<dbReference type="InterPro" id="IPR044068">
    <property type="entry name" value="CB"/>
</dbReference>
<dbReference type="PATRIC" id="fig|1423769.4.peg.1536"/>
<evidence type="ECO:0000256" key="10">
    <source>
        <dbReference type="ARBA" id="ARBA00023306"/>
    </source>
</evidence>
<comment type="subcellular location">
    <subcellularLocation>
        <location evidence="1 11">Cytoplasm</location>
    </subcellularLocation>
</comment>
<dbReference type="InterPro" id="IPR010998">
    <property type="entry name" value="Integrase_recombinase_N"/>
</dbReference>
<evidence type="ECO:0000313" key="14">
    <source>
        <dbReference type="EMBL" id="KRL43974.1"/>
    </source>
</evidence>
<dbReference type="Proteomes" id="UP000051790">
    <property type="component" value="Unassembled WGS sequence"/>
</dbReference>
<dbReference type="Pfam" id="PF00589">
    <property type="entry name" value="Phage_integrase"/>
    <property type="match status" value="1"/>
</dbReference>
<dbReference type="PANTHER" id="PTHR30349">
    <property type="entry name" value="PHAGE INTEGRASE-RELATED"/>
    <property type="match status" value="1"/>
</dbReference>
<dbReference type="InterPro" id="IPR011010">
    <property type="entry name" value="DNA_brk_join_enz"/>
</dbReference>
<evidence type="ECO:0000256" key="7">
    <source>
        <dbReference type="ARBA" id="ARBA00022908"/>
    </source>
</evidence>
<feature type="domain" description="Core-binding (CB)" evidence="13">
    <location>
        <begin position="1"/>
        <end position="83"/>
    </location>
</feature>
<dbReference type="GO" id="GO:0006313">
    <property type="term" value="P:DNA transposition"/>
    <property type="evidence" value="ECO:0007669"/>
    <property type="project" value="UniProtKB-UniRule"/>
</dbReference>
<dbReference type="GO" id="GO:0003677">
    <property type="term" value="F:DNA binding"/>
    <property type="evidence" value="ECO:0007669"/>
    <property type="project" value="UniProtKB-UniRule"/>
</dbReference>
<comment type="caution">
    <text evidence="14">The sequence shown here is derived from an EMBL/GenBank/DDBJ whole genome shotgun (WGS) entry which is preliminary data.</text>
</comment>
<protein>
    <recommendedName>
        <fullName evidence="3 11">Tyrosine recombinase XerD</fullName>
    </recommendedName>
</protein>
<dbReference type="SUPFAM" id="SSF56349">
    <property type="entry name" value="DNA breaking-rejoining enzymes"/>
    <property type="match status" value="1"/>
</dbReference>
<dbReference type="PANTHER" id="PTHR30349:SF81">
    <property type="entry name" value="TYROSINE RECOMBINASE XERC"/>
    <property type="match status" value="1"/>
</dbReference>
<dbReference type="GO" id="GO:0005737">
    <property type="term" value="C:cytoplasm"/>
    <property type="evidence" value="ECO:0007669"/>
    <property type="project" value="UniProtKB-SubCell"/>
</dbReference>